<reference evidence="2" key="1">
    <citation type="submission" date="2015-04" db="EMBL/GenBank/DDBJ databases">
        <authorList>
            <person name="Syromyatnikov M.Y."/>
            <person name="Popov V.N."/>
        </authorList>
    </citation>
    <scope>NUCLEOTIDE SEQUENCE</scope>
    <source>
        <tissue evidence="2">Venom duct</tissue>
    </source>
</reference>
<feature type="chain" id="PRO_5005520218" evidence="1">
    <location>
        <begin position="21"/>
        <end position="87"/>
    </location>
</feature>
<protein>
    <submittedName>
        <fullName evidence="2">Conopeptide</fullName>
    </submittedName>
</protein>
<proteinExistence type="predicted"/>
<feature type="signal peptide" evidence="1">
    <location>
        <begin position="1"/>
        <end position="20"/>
    </location>
</feature>
<name>A0A0K8TTK2_CONLV</name>
<dbReference type="EMBL" id="GCVH01000101">
    <property type="protein sequence ID" value="JAI17792.1"/>
    <property type="molecule type" value="Transcribed_RNA"/>
</dbReference>
<evidence type="ECO:0000256" key="1">
    <source>
        <dbReference type="SAM" id="SignalP"/>
    </source>
</evidence>
<accession>A0A0K8TTK2</accession>
<dbReference type="AlphaFoldDB" id="A0A0K8TTK2"/>
<organism evidence="2">
    <name type="scientific">Conus lenavati</name>
    <name type="common">Cone snail</name>
    <dbReference type="NCBI Taxonomy" id="1519839"/>
    <lineage>
        <taxon>Eukaryota</taxon>
        <taxon>Metazoa</taxon>
        <taxon>Spiralia</taxon>
        <taxon>Lophotrochozoa</taxon>
        <taxon>Mollusca</taxon>
        <taxon>Gastropoda</taxon>
        <taxon>Caenogastropoda</taxon>
        <taxon>Neogastropoda</taxon>
        <taxon>Conoidea</taxon>
        <taxon>Conidae</taxon>
        <taxon>Conus</taxon>
        <taxon>Splinoconus</taxon>
    </lineage>
</organism>
<sequence>MMSRMGVVFFLLLLFALASTQQEGDVEARKIDDWNYRHAYPMQPQCQENCSTHSQECSGDCTCSGEPKCQCEYIPKESRCRCRCRRI</sequence>
<keyword evidence="1" id="KW-0732">Signal</keyword>
<evidence type="ECO:0000313" key="2">
    <source>
        <dbReference type="EMBL" id="JAI17792.1"/>
    </source>
</evidence>